<dbReference type="InterPro" id="IPR000914">
    <property type="entry name" value="SBP_5_dom"/>
</dbReference>
<dbReference type="GO" id="GO:1904680">
    <property type="term" value="F:peptide transmembrane transporter activity"/>
    <property type="evidence" value="ECO:0007669"/>
    <property type="project" value="TreeGrafter"/>
</dbReference>
<sequence>MAAAAAALAGLLAAACGGGGSKGGDSNPSAAASAAKAGGALEVIVVTDMAKIDPFGALSNYYTENSRLNAVYDSLFYSEPKTGKAIAQIGESLTPDATGAVWTLKIKPNVKFTDDTPYDAAAVKWFWDEHKNPERRSIVAGSAAAIDKTEVVDPLTLRVTLKAPNANFDRVVASSLAFIGSPTALQKDPVAFATKPVGAGPFVMTEWVRDSHMTLTKNPKYWQGADKPALDKVTFRVLSDSEQALNAVATGQRDLKVTGSATDAAKAQAKGLGTVSVSVIVGEAVAFNNAKPPFDDPRARKAVALALDANEINKVAFNGQGVPTNSLFPAGSPLVAADAPAVPSANRVEAQRLLDELAAEGKPLSFTYLLPQNNQATRTGEYIQSQLIGLKNIKVTVQPMAIVAFTQAVRINRAYEAALYNWMISDIEPMGYSYMHSTSPTNFLGYKNQAVDAALDQGRKTSDPDQRRTAYTAMAAQAAKDIPIWPYQEGRLTVFHGNSVAGLVLSNDGMMLMDRLGRRS</sequence>
<dbReference type="PIRSF" id="PIRSF002741">
    <property type="entry name" value="MppA"/>
    <property type="match status" value="1"/>
</dbReference>
<name>A0AA41Q8A0_9ACTN</name>
<dbReference type="InterPro" id="IPR030678">
    <property type="entry name" value="Peptide/Ni-bd"/>
</dbReference>
<accession>A0AA41Q8A0</accession>
<keyword evidence="1" id="KW-0732">Signal</keyword>
<feature type="domain" description="Solute-binding protein family 5" evidence="2">
    <location>
        <begin position="90"/>
        <end position="439"/>
    </location>
</feature>
<dbReference type="PANTHER" id="PTHR30290">
    <property type="entry name" value="PERIPLASMIC BINDING COMPONENT OF ABC TRANSPORTER"/>
    <property type="match status" value="1"/>
</dbReference>
<dbReference type="EMBL" id="JAKFHA010000029">
    <property type="protein sequence ID" value="MCF2532032.1"/>
    <property type="molecule type" value="Genomic_DNA"/>
</dbReference>
<protein>
    <submittedName>
        <fullName evidence="3">ABC transporter substrate-binding protein</fullName>
    </submittedName>
</protein>
<gene>
    <name evidence="3" type="ORF">LZ495_33115</name>
</gene>
<proteinExistence type="predicted"/>
<organism evidence="3 4">
    <name type="scientific">Yinghuangia soli</name>
    <dbReference type="NCBI Taxonomy" id="2908204"/>
    <lineage>
        <taxon>Bacteria</taxon>
        <taxon>Bacillati</taxon>
        <taxon>Actinomycetota</taxon>
        <taxon>Actinomycetes</taxon>
        <taxon>Kitasatosporales</taxon>
        <taxon>Streptomycetaceae</taxon>
        <taxon>Yinghuangia</taxon>
    </lineage>
</organism>
<dbReference type="GO" id="GO:0015833">
    <property type="term" value="P:peptide transport"/>
    <property type="evidence" value="ECO:0007669"/>
    <property type="project" value="TreeGrafter"/>
</dbReference>
<dbReference type="PANTHER" id="PTHR30290:SF38">
    <property type="entry name" value="D,D-DIPEPTIDE-BINDING PERIPLASMIC PROTEIN DDPA-RELATED"/>
    <property type="match status" value="1"/>
</dbReference>
<evidence type="ECO:0000259" key="2">
    <source>
        <dbReference type="Pfam" id="PF00496"/>
    </source>
</evidence>
<keyword evidence="4" id="KW-1185">Reference proteome</keyword>
<comment type="caution">
    <text evidence="3">The sequence shown here is derived from an EMBL/GenBank/DDBJ whole genome shotgun (WGS) entry which is preliminary data.</text>
</comment>
<dbReference type="Gene3D" id="3.40.190.10">
    <property type="entry name" value="Periplasmic binding protein-like II"/>
    <property type="match status" value="1"/>
</dbReference>
<dbReference type="Pfam" id="PF00496">
    <property type="entry name" value="SBP_bac_5"/>
    <property type="match status" value="1"/>
</dbReference>
<reference evidence="3" key="1">
    <citation type="submission" date="2022-01" db="EMBL/GenBank/DDBJ databases">
        <title>Genome-Based Taxonomic Classification of the Phylum Actinobacteria.</title>
        <authorList>
            <person name="Gao Y."/>
        </authorList>
    </citation>
    <scope>NUCLEOTIDE SEQUENCE</scope>
    <source>
        <strain evidence="3">KLBMP 8922</strain>
    </source>
</reference>
<dbReference type="GO" id="GO:0043190">
    <property type="term" value="C:ATP-binding cassette (ABC) transporter complex"/>
    <property type="evidence" value="ECO:0007669"/>
    <property type="project" value="InterPro"/>
</dbReference>
<dbReference type="Proteomes" id="UP001165378">
    <property type="component" value="Unassembled WGS sequence"/>
</dbReference>
<dbReference type="RefSeq" id="WP_235056751.1">
    <property type="nucleotide sequence ID" value="NZ_JAKFHA010000029.1"/>
</dbReference>
<dbReference type="AlphaFoldDB" id="A0AA41Q8A0"/>
<evidence type="ECO:0000313" key="4">
    <source>
        <dbReference type="Proteomes" id="UP001165378"/>
    </source>
</evidence>
<evidence type="ECO:0000256" key="1">
    <source>
        <dbReference type="ARBA" id="ARBA00022729"/>
    </source>
</evidence>
<dbReference type="GO" id="GO:0042597">
    <property type="term" value="C:periplasmic space"/>
    <property type="evidence" value="ECO:0007669"/>
    <property type="project" value="UniProtKB-ARBA"/>
</dbReference>
<dbReference type="SUPFAM" id="SSF53850">
    <property type="entry name" value="Periplasmic binding protein-like II"/>
    <property type="match status" value="1"/>
</dbReference>
<dbReference type="Gene3D" id="3.10.105.10">
    <property type="entry name" value="Dipeptide-binding Protein, Domain 3"/>
    <property type="match status" value="1"/>
</dbReference>
<dbReference type="InterPro" id="IPR039424">
    <property type="entry name" value="SBP_5"/>
</dbReference>
<evidence type="ECO:0000313" key="3">
    <source>
        <dbReference type="EMBL" id="MCF2532032.1"/>
    </source>
</evidence>